<comment type="caution">
    <text evidence="1">The sequence shown here is derived from an EMBL/GenBank/DDBJ whole genome shotgun (WGS) entry which is preliminary data.</text>
</comment>
<evidence type="ECO:0008006" key="3">
    <source>
        <dbReference type="Google" id="ProtNLM"/>
    </source>
</evidence>
<sequence length="272" mass="29490">MRYRGLGSILIGLSLSGCGTTVPSIQDYPAKRTDLPLFIQTISESVRCQIQQAVAGIVNDDKENAAQNGGRAIPWFDNWGVKYSLRFQVVETGTINPSLIYKPAAFGNTLFTLGAGGSVASTATREVKENFYFSVKDLVAHRACQPVRKPEDRLKSWLVSDDLGLRAWLASYILATASGAGRAPADKNTPIEKEALTDRVNFKVVASGNLNPGWTLKVLNIDSKGDLLSASRDRSHELLITYGPIDPGTGKLSQTAGEEFFASTIKNELQNP</sequence>
<proteinExistence type="predicted"/>
<name>A0ABU4XDL7_9HYPH</name>
<dbReference type="PROSITE" id="PS51257">
    <property type="entry name" value="PROKAR_LIPOPROTEIN"/>
    <property type="match status" value="1"/>
</dbReference>
<evidence type="ECO:0000313" key="1">
    <source>
        <dbReference type="EMBL" id="MDX8472875.1"/>
    </source>
</evidence>
<gene>
    <name evidence="1" type="ORF">RFM27_12400</name>
</gene>
<organism evidence="1 2">
    <name type="scientific">Mesorhizobium dulcispinae</name>
    <dbReference type="NCBI Taxonomy" id="3072316"/>
    <lineage>
        <taxon>Bacteria</taxon>
        <taxon>Pseudomonadati</taxon>
        <taxon>Pseudomonadota</taxon>
        <taxon>Alphaproteobacteria</taxon>
        <taxon>Hyphomicrobiales</taxon>
        <taxon>Phyllobacteriaceae</taxon>
        <taxon>Mesorhizobium</taxon>
    </lineage>
</organism>
<accession>A0ABU4XDL7</accession>
<keyword evidence="2" id="KW-1185">Reference proteome</keyword>
<protein>
    <recommendedName>
        <fullName evidence="3">Lipoprotein</fullName>
    </recommendedName>
</protein>
<dbReference type="EMBL" id="JAVIIZ010000005">
    <property type="protein sequence ID" value="MDX8472875.1"/>
    <property type="molecule type" value="Genomic_DNA"/>
</dbReference>
<evidence type="ECO:0000313" key="2">
    <source>
        <dbReference type="Proteomes" id="UP001271780"/>
    </source>
</evidence>
<dbReference type="RefSeq" id="WP_320315404.1">
    <property type="nucleotide sequence ID" value="NZ_JAVIIX010000002.1"/>
</dbReference>
<dbReference type="Proteomes" id="UP001271780">
    <property type="component" value="Unassembled WGS sequence"/>
</dbReference>
<reference evidence="1 2" key="1">
    <citation type="submission" date="2023-08" db="EMBL/GenBank/DDBJ databases">
        <title>Implementing the SeqCode for naming new Mesorhizobium species isolated from Vachellia karroo root nodules.</title>
        <authorList>
            <person name="Van Lill M."/>
        </authorList>
    </citation>
    <scope>NUCLEOTIDE SEQUENCE [LARGE SCALE GENOMIC DNA]</scope>
    <source>
        <strain evidence="1 2">VK23A</strain>
    </source>
</reference>